<reference evidence="8 9" key="1">
    <citation type="submission" date="2024-04" db="EMBL/GenBank/DDBJ databases">
        <title>Draft genome sequence of Thalassolituus maritimus NBRC 116585.</title>
        <authorList>
            <person name="Miyakawa T."/>
            <person name="Kusuya Y."/>
            <person name="Miura T."/>
        </authorList>
    </citation>
    <scope>NUCLEOTIDE SEQUENCE [LARGE SCALE GENOMIC DNA]</scope>
    <source>
        <strain evidence="8 9">5NW40-0001</strain>
    </source>
</reference>
<dbReference type="InterPro" id="IPR001640">
    <property type="entry name" value="Lgt"/>
</dbReference>
<dbReference type="PROSITE" id="PS01311">
    <property type="entry name" value="LGT"/>
    <property type="match status" value="1"/>
</dbReference>
<dbReference type="GO" id="GO:0016740">
    <property type="term" value="F:transferase activity"/>
    <property type="evidence" value="ECO:0007669"/>
    <property type="project" value="UniProtKB-KW"/>
</dbReference>
<keyword evidence="4 7" id="KW-0812">Transmembrane</keyword>
<evidence type="ECO:0000256" key="1">
    <source>
        <dbReference type="ARBA" id="ARBA00007150"/>
    </source>
</evidence>
<dbReference type="HAMAP" id="MF_01147">
    <property type="entry name" value="Lgt"/>
    <property type="match status" value="1"/>
</dbReference>
<dbReference type="RefSeq" id="WP_353293940.1">
    <property type="nucleotide sequence ID" value="NZ_BAABWH010000002.1"/>
</dbReference>
<dbReference type="Pfam" id="PF01790">
    <property type="entry name" value="LGT"/>
    <property type="match status" value="1"/>
</dbReference>
<comment type="similarity">
    <text evidence="1 7">Belongs to the Lgt family.</text>
</comment>
<evidence type="ECO:0000313" key="8">
    <source>
        <dbReference type="EMBL" id="GAA6145004.1"/>
    </source>
</evidence>
<feature type="transmembrane region" description="Helical" evidence="7">
    <location>
        <begin position="20"/>
        <end position="37"/>
    </location>
</feature>
<comment type="subcellular location">
    <subcellularLocation>
        <location evidence="7">Cell membrane</location>
        <topology evidence="7">Multi-pass membrane protein</topology>
    </subcellularLocation>
</comment>
<comment type="pathway">
    <text evidence="7">Protein modification; lipoprotein biosynthesis (diacylglyceryl transfer).</text>
</comment>
<comment type="function">
    <text evidence="7">Catalyzes the transfer of the diacylglyceryl group from phosphatidylglycerol to the sulfhydryl group of the N-terminal cysteine of a prolipoprotein, the first step in the formation of mature lipoproteins.</text>
</comment>
<keyword evidence="5 7" id="KW-1133">Transmembrane helix</keyword>
<comment type="catalytic activity">
    <reaction evidence="7">
        <text>L-cysteinyl-[prolipoprotein] + a 1,2-diacyl-sn-glycero-3-phospho-(1'-sn-glycerol) = an S-1,2-diacyl-sn-glyceryl-L-cysteinyl-[prolipoprotein] + sn-glycerol 1-phosphate + H(+)</text>
        <dbReference type="Rhea" id="RHEA:56712"/>
        <dbReference type="Rhea" id="RHEA-COMP:14679"/>
        <dbReference type="Rhea" id="RHEA-COMP:14680"/>
        <dbReference type="ChEBI" id="CHEBI:15378"/>
        <dbReference type="ChEBI" id="CHEBI:29950"/>
        <dbReference type="ChEBI" id="CHEBI:57685"/>
        <dbReference type="ChEBI" id="CHEBI:64716"/>
        <dbReference type="ChEBI" id="CHEBI:140658"/>
        <dbReference type="EC" id="2.5.1.145"/>
    </reaction>
</comment>
<evidence type="ECO:0000256" key="7">
    <source>
        <dbReference type="HAMAP-Rule" id="MF_01147"/>
    </source>
</evidence>
<dbReference type="EC" id="2.5.1.145" evidence="7"/>
<feature type="transmembrane region" description="Helical" evidence="7">
    <location>
        <begin position="96"/>
        <end position="115"/>
    </location>
</feature>
<evidence type="ECO:0000256" key="3">
    <source>
        <dbReference type="ARBA" id="ARBA00022679"/>
    </source>
</evidence>
<dbReference type="Proteomes" id="UP001481413">
    <property type="component" value="Unassembled WGS sequence"/>
</dbReference>
<gene>
    <name evidence="7 8" type="primary">lgt</name>
    <name evidence="8" type="ORF">NBRC116585_11210</name>
</gene>
<evidence type="ECO:0000256" key="6">
    <source>
        <dbReference type="ARBA" id="ARBA00023136"/>
    </source>
</evidence>
<dbReference type="PANTHER" id="PTHR30589">
    <property type="entry name" value="PROLIPOPROTEIN DIACYLGLYCERYL TRANSFERASE"/>
    <property type="match status" value="1"/>
</dbReference>
<dbReference type="EMBL" id="BAABWH010000002">
    <property type="protein sequence ID" value="GAA6145004.1"/>
    <property type="molecule type" value="Genomic_DNA"/>
</dbReference>
<keyword evidence="3 7" id="KW-0808">Transferase</keyword>
<sequence>MLTYPDINPVAFEFGFLQVHWYGLMYLAAFASAYLLASWRAKQPGSGWTTQQVSDLIFYGAMGVVIGGRMGYVLFYNFPQFLEDPLWLLRVWEGGMSFHGGLLGVLTAIAIFCKIHKKSFFDVGDFGAPFVPLGLMFGRIGNFIGGELWGRVADPEQVPWAMVFPRADEFARHPSQLYQAGLEGLLLFLILWFYSSRPRPQKAVSAMFLLGYGVFRTIAEFFREPDAHIGFDLFGWMSRGQMLSIPMIIFGVILLVWAYRSADKTGENKA</sequence>
<evidence type="ECO:0000256" key="5">
    <source>
        <dbReference type="ARBA" id="ARBA00022989"/>
    </source>
</evidence>
<comment type="caution">
    <text evidence="8">The sequence shown here is derived from an EMBL/GenBank/DDBJ whole genome shotgun (WGS) entry which is preliminary data.</text>
</comment>
<organism evidence="8 9">
    <name type="scientific">Thalassolituus maritimus</name>
    <dbReference type="NCBI Taxonomy" id="484498"/>
    <lineage>
        <taxon>Bacteria</taxon>
        <taxon>Pseudomonadati</taxon>
        <taxon>Pseudomonadota</taxon>
        <taxon>Gammaproteobacteria</taxon>
        <taxon>Oceanospirillales</taxon>
        <taxon>Oceanospirillaceae</taxon>
        <taxon>Thalassolituus</taxon>
    </lineage>
</organism>
<evidence type="ECO:0000256" key="4">
    <source>
        <dbReference type="ARBA" id="ARBA00022692"/>
    </source>
</evidence>
<feature type="transmembrane region" description="Helical" evidence="7">
    <location>
        <begin position="242"/>
        <end position="259"/>
    </location>
</feature>
<feature type="transmembrane region" description="Helical" evidence="7">
    <location>
        <begin position="177"/>
        <end position="194"/>
    </location>
</feature>
<feature type="transmembrane region" description="Helical" evidence="7">
    <location>
        <begin position="57"/>
        <end position="76"/>
    </location>
</feature>
<evidence type="ECO:0000256" key="2">
    <source>
        <dbReference type="ARBA" id="ARBA00022475"/>
    </source>
</evidence>
<keyword evidence="6 7" id="KW-0472">Membrane</keyword>
<feature type="binding site" evidence="7">
    <location>
        <position position="139"/>
    </location>
    <ligand>
        <name>a 1,2-diacyl-sn-glycero-3-phospho-(1'-sn-glycerol)</name>
        <dbReference type="ChEBI" id="CHEBI:64716"/>
    </ligand>
</feature>
<dbReference type="PANTHER" id="PTHR30589:SF0">
    <property type="entry name" value="PHOSPHATIDYLGLYCEROL--PROLIPOPROTEIN DIACYLGLYCERYL TRANSFERASE"/>
    <property type="match status" value="1"/>
</dbReference>
<accession>A0ABP9ZY13</accession>
<evidence type="ECO:0000313" key="9">
    <source>
        <dbReference type="Proteomes" id="UP001481413"/>
    </source>
</evidence>
<proteinExistence type="inferred from homology"/>
<keyword evidence="2 7" id="KW-1003">Cell membrane</keyword>
<protein>
    <recommendedName>
        <fullName evidence="7">Phosphatidylglycerol--prolipoprotein diacylglyceryl transferase</fullName>
        <ecNumber evidence="7">2.5.1.145</ecNumber>
    </recommendedName>
</protein>
<dbReference type="NCBIfam" id="TIGR00544">
    <property type="entry name" value="lgt"/>
    <property type="match status" value="1"/>
</dbReference>
<feature type="transmembrane region" description="Helical" evidence="7">
    <location>
        <begin position="127"/>
        <end position="145"/>
    </location>
</feature>
<keyword evidence="9" id="KW-1185">Reference proteome</keyword>
<feature type="transmembrane region" description="Helical" evidence="7">
    <location>
        <begin position="203"/>
        <end position="222"/>
    </location>
</feature>
<name>A0ABP9ZY13_9GAMM</name>